<reference evidence="1 2" key="1">
    <citation type="submission" date="2018-08" db="EMBL/GenBank/DDBJ databases">
        <title>Comamonas testosteroni strain SWCO2.</title>
        <authorList>
            <person name="Jiang N."/>
            <person name="Zhang X.Z."/>
        </authorList>
    </citation>
    <scope>NUCLEOTIDE SEQUENCE [LARGE SCALE GENOMIC DNA]</scope>
    <source>
        <strain evidence="1 2">SWCO2</strain>
    </source>
</reference>
<name>A0A373FIX9_COMTE</name>
<gene>
    <name evidence="1" type="ORF">DZC30_13790</name>
</gene>
<evidence type="ECO:0000313" key="2">
    <source>
        <dbReference type="Proteomes" id="UP000261948"/>
    </source>
</evidence>
<evidence type="ECO:0000313" key="1">
    <source>
        <dbReference type="EMBL" id="RGE44108.1"/>
    </source>
</evidence>
<dbReference type="AlphaFoldDB" id="A0A373FIX9"/>
<comment type="caution">
    <text evidence="1">The sequence shown here is derived from an EMBL/GenBank/DDBJ whole genome shotgun (WGS) entry which is preliminary data.</text>
</comment>
<dbReference type="EMBL" id="QURR01000016">
    <property type="protein sequence ID" value="RGE44108.1"/>
    <property type="molecule type" value="Genomic_DNA"/>
</dbReference>
<sequence>MAFGKFFSFGFSEPRYIRRTRAYLQEARMAMLEHSIAAEHYQSSAQMYAERAARLEEELRLWELGEQHQVPVMSSHAAPSHYSPAAHIASSSPGVMDAPQVSPVVGVVRAA</sequence>
<proteinExistence type="predicted"/>
<accession>A0A373FIX9</accession>
<dbReference type="OrthoDB" id="8795569at2"/>
<keyword evidence="2" id="KW-1185">Reference proteome</keyword>
<dbReference type="Proteomes" id="UP000261948">
    <property type="component" value="Unassembled WGS sequence"/>
</dbReference>
<organism evidence="1 2">
    <name type="scientific">Comamonas testosteroni</name>
    <name type="common">Pseudomonas testosteroni</name>
    <dbReference type="NCBI Taxonomy" id="285"/>
    <lineage>
        <taxon>Bacteria</taxon>
        <taxon>Pseudomonadati</taxon>
        <taxon>Pseudomonadota</taxon>
        <taxon>Betaproteobacteria</taxon>
        <taxon>Burkholderiales</taxon>
        <taxon>Comamonadaceae</taxon>
        <taxon>Comamonas</taxon>
    </lineage>
</organism>
<protein>
    <submittedName>
        <fullName evidence="1">Uncharacterized protein</fullName>
    </submittedName>
</protein>